<dbReference type="Gene3D" id="3.30.70.270">
    <property type="match status" value="1"/>
</dbReference>
<dbReference type="CDD" id="cd01948">
    <property type="entry name" value="EAL"/>
    <property type="match status" value="1"/>
</dbReference>
<name>A0A9X3CJ56_9VIBR</name>
<sequence>EPFGTICILDTKENPFCDTYRNLLDSFKESIESQLKTIYQHERLNQLNFELQNRVETRTKDLATLNFSLSQEIDKRRAAEQKIQYQQRHDIGTGFLNRTAIESELDGWYRKAIEQNQKLAVIHIGFSNGRRLQSKYGYTEWDNILTHYRNRLSAPFHRLELITARPTSTDLVLIVKADQIRGQLEALCHTLVEIGHSEFKVEDDMVHLHAYIGVSTSEDANNGSDLLKYAAEAMISCKDSGHKFSFYSQAFSDTQSHLNQLESYLLQAVRSDDLLLYFQPKVSPTTHRWTGAEALLRWRHPVLGDMSNERLIHIAEQNGLIFELGNFVLRSAIEKASQWARYVND</sequence>
<dbReference type="PANTHER" id="PTHR44757">
    <property type="entry name" value="DIGUANYLATE CYCLASE DGCP"/>
    <property type="match status" value="1"/>
</dbReference>
<dbReference type="InterPro" id="IPR043128">
    <property type="entry name" value="Rev_trsase/Diguanyl_cyclase"/>
</dbReference>
<accession>A0A9X3CJ56</accession>
<dbReference type="EMBL" id="JAKRRX010000350">
    <property type="protein sequence ID" value="MCW8336691.1"/>
    <property type="molecule type" value="Genomic_DNA"/>
</dbReference>
<dbReference type="Pfam" id="PF00990">
    <property type="entry name" value="GGDEF"/>
    <property type="match status" value="1"/>
</dbReference>
<evidence type="ECO:0000259" key="1">
    <source>
        <dbReference type="PROSITE" id="PS50883"/>
    </source>
</evidence>
<dbReference type="Gene3D" id="3.20.20.450">
    <property type="entry name" value="EAL domain"/>
    <property type="match status" value="1"/>
</dbReference>
<dbReference type="PROSITE" id="PS50883">
    <property type="entry name" value="EAL"/>
    <property type="match status" value="1"/>
</dbReference>
<dbReference type="SMART" id="SM00267">
    <property type="entry name" value="GGDEF"/>
    <property type="match status" value="1"/>
</dbReference>
<dbReference type="PANTHER" id="PTHR44757:SF2">
    <property type="entry name" value="BIOFILM ARCHITECTURE MAINTENANCE PROTEIN MBAA"/>
    <property type="match status" value="1"/>
</dbReference>
<evidence type="ECO:0000313" key="3">
    <source>
        <dbReference type="EMBL" id="MCW8336691.1"/>
    </source>
</evidence>
<protein>
    <submittedName>
        <fullName evidence="3">EAL domain-containing protein</fullName>
    </submittedName>
</protein>
<dbReference type="InterPro" id="IPR029787">
    <property type="entry name" value="Nucleotide_cyclase"/>
</dbReference>
<dbReference type="InterPro" id="IPR052155">
    <property type="entry name" value="Biofilm_reg_signaling"/>
</dbReference>
<keyword evidence="4" id="KW-1185">Reference proteome</keyword>
<gene>
    <name evidence="3" type="ORF">MD483_23080</name>
</gene>
<evidence type="ECO:0000259" key="2">
    <source>
        <dbReference type="PROSITE" id="PS50887"/>
    </source>
</evidence>
<reference evidence="3" key="1">
    <citation type="submission" date="2022-02" db="EMBL/GenBank/DDBJ databases">
        <title>Vibrio sp. nov., a new bacterium isolated from Bohai sea, China.</title>
        <authorList>
            <person name="Yuan Y."/>
        </authorList>
    </citation>
    <scope>NUCLEOTIDE SEQUENCE</scope>
    <source>
        <strain evidence="3">DBSS07</strain>
    </source>
</reference>
<comment type="caution">
    <text evidence="3">The sequence shown here is derived from an EMBL/GenBank/DDBJ whole genome shotgun (WGS) entry which is preliminary data.</text>
</comment>
<dbReference type="NCBIfam" id="TIGR00254">
    <property type="entry name" value="GGDEF"/>
    <property type="match status" value="1"/>
</dbReference>
<feature type="non-terminal residue" evidence="3">
    <location>
        <position position="345"/>
    </location>
</feature>
<evidence type="ECO:0000313" key="4">
    <source>
        <dbReference type="Proteomes" id="UP001155586"/>
    </source>
</evidence>
<feature type="non-terminal residue" evidence="3">
    <location>
        <position position="1"/>
    </location>
</feature>
<dbReference type="InterPro" id="IPR035919">
    <property type="entry name" value="EAL_sf"/>
</dbReference>
<dbReference type="Proteomes" id="UP001155586">
    <property type="component" value="Unassembled WGS sequence"/>
</dbReference>
<organism evidence="3 4">
    <name type="scientific">Vibrio paucivorans</name>
    <dbReference type="NCBI Taxonomy" id="2829489"/>
    <lineage>
        <taxon>Bacteria</taxon>
        <taxon>Pseudomonadati</taxon>
        <taxon>Pseudomonadota</taxon>
        <taxon>Gammaproteobacteria</taxon>
        <taxon>Vibrionales</taxon>
        <taxon>Vibrionaceae</taxon>
        <taxon>Vibrio</taxon>
    </lineage>
</organism>
<dbReference type="InterPro" id="IPR001633">
    <property type="entry name" value="EAL_dom"/>
</dbReference>
<dbReference type="RefSeq" id="WP_265689747.1">
    <property type="nucleotide sequence ID" value="NZ_JAKRRX010000350.1"/>
</dbReference>
<dbReference type="Pfam" id="PF00563">
    <property type="entry name" value="EAL"/>
    <property type="match status" value="1"/>
</dbReference>
<dbReference type="AlphaFoldDB" id="A0A9X3CJ56"/>
<dbReference type="PROSITE" id="PS50887">
    <property type="entry name" value="GGDEF"/>
    <property type="match status" value="1"/>
</dbReference>
<proteinExistence type="predicted"/>
<dbReference type="SUPFAM" id="SSF141868">
    <property type="entry name" value="EAL domain-like"/>
    <property type="match status" value="1"/>
</dbReference>
<feature type="domain" description="EAL" evidence="1">
    <location>
        <begin position="258"/>
        <end position="345"/>
    </location>
</feature>
<dbReference type="InterPro" id="IPR000160">
    <property type="entry name" value="GGDEF_dom"/>
</dbReference>
<feature type="domain" description="GGDEF" evidence="2">
    <location>
        <begin position="117"/>
        <end position="249"/>
    </location>
</feature>
<dbReference type="SUPFAM" id="SSF55073">
    <property type="entry name" value="Nucleotide cyclase"/>
    <property type="match status" value="1"/>
</dbReference>